<evidence type="ECO:0000256" key="1">
    <source>
        <dbReference type="ARBA" id="ARBA00004370"/>
    </source>
</evidence>
<evidence type="ECO:0000256" key="7">
    <source>
        <dbReference type="SAM" id="MobiDB-lite"/>
    </source>
</evidence>
<evidence type="ECO:0000313" key="8">
    <source>
        <dbReference type="EMBL" id="XBL99219.1"/>
    </source>
</evidence>
<evidence type="ECO:0000256" key="2">
    <source>
        <dbReference type="ARBA" id="ARBA00007165"/>
    </source>
</evidence>
<dbReference type="RefSeq" id="WP_348943653.1">
    <property type="nucleotide sequence ID" value="NZ_CP157355.1"/>
</dbReference>
<keyword evidence="3 6" id="KW-0812">Transmembrane</keyword>
<comment type="subcellular location">
    <subcellularLocation>
        <location evidence="6">Cell membrane</location>
        <topology evidence="6">Multi-pass membrane protein</topology>
    </subcellularLocation>
    <subcellularLocation>
        <location evidence="1">Membrane</location>
    </subcellularLocation>
</comment>
<comment type="similarity">
    <text evidence="2 6">Belongs to the SURF1 family.</text>
</comment>
<gene>
    <name evidence="8" type="ORF">ABHF33_09015</name>
</gene>
<dbReference type="PANTHER" id="PTHR23427:SF2">
    <property type="entry name" value="SURFEIT LOCUS PROTEIN 1"/>
    <property type="match status" value="1"/>
</dbReference>
<dbReference type="Pfam" id="PF02104">
    <property type="entry name" value="SURF1"/>
    <property type="match status" value="1"/>
</dbReference>
<dbReference type="PROSITE" id="PS50895">
    <property type="entry name" value="SURF1"/>
    <property type="match status" value="1"/>
</dbReference>
<dbReference type="CDD" id="cd06662">
    <property type="entry name" value="SURF1"/>
    <property type="match status" value="1"/>
</dbReference>
<keyword evidence="6" id="KW-1003">Cell membrane</keyword>
<sequence>MTTILIPDSPHLPAGQHRDDGHSRHSRGAAILLSMIVLTLCLGVWQLWRAYDKHRLLNEIARVQALPELSWEQGVPPVWRHVQLQGRWLGQHEIWLDHRTQAGRVGYHIITPFLLKDGTILMVNRGWWPANEQAQPPAAKGMPPVVVQPWPRYIELGAAPVQGRVFQNLDPGRFAAWAYLPFPAAYVLARESAPGLSPLAAERPFGVERHLAYAVSWFLLAGIGSHLFRRYQRGGIGV</sequence>
<comment type="caution">
    <text evidence="6">Lacks conserved residue(s) required for the propagation of feature annotation.</text>
</comment>
<dbReference type="InterPro" id="IPR002994">
    <property type="entry name" value="Surf1/Shy1"/>
</dbReference>
<reference evidence="8" key="1">
    <citation type="submission" date="2024-05" db="EMBL/GenBank/DDBJ databases">
        <authorList>
            <person name="Yang L."/>
            <person name="Pan L."/>
        </authorList>
    </citation>
    <scope>NUCLEOTIDE SEQUENCE</scope>
    <source>
        <strain evidence="8">FCG-7</strain>
    </source>
</reference>
<evidence type="ECO:0000256" key="3">
    <source>
        <dbReference type="ARBA" id="ARBA00022692"/>
    </source>
</evidence>
<feature type="region of interest" description="Disordered" evidence="7">
    <location>
        <begin position="1"/>
        <end position="23"/>
    </location>
</feature>
<organism evidence="8">
    <name type="scientific">Chitinibacter mangrovi</name>
    <dbReference type="NCBI Taxonomy" id="3153927"/>
    <lineage>
        <taxon>Bacteria</taxon>
        <taxon>Pseudomonadati</taxon>
        <taxon>Pseudomonadota</taxon>
        <taxon>Betaproteobacteria</taxon>
        <taxon>Neisseriales</taxon>
        <taxon>Chitinibacteraceae</taxon>
        <taxon>Chitinibacter</taxon>
    </lineage>
</organism>
<protein>
    <recommendedName>
        <fullName evidence="6">SURF1-like protein</fullName>
    </recommendedName>
</protein>
<feature type="transmembrane region" description="Helical" evidence="6">
    <location>
        <begin position="28"/>
        <end position="48"/>
    </location>
</feature>
<keyword evidence="4 6" id="KW-1133">Transmembrane helix</keyword>
<dbReference type="KEGG" id="cmav:ABHF33_09015"/>
<dbReference type="PANTHER" id="PTHR23427">
    <property type="entry name" value="SURFEIT LOCUS PROTEIN"/>
    <property type="match status" value="1"/>
</dbReference>
<evidence type="ECO:0000256" key="4">
    <source>
        <dbReference type="ARBA" id="ARBA00022989"/>
    </source>
</evidence>
<evidence type="ECO:0000256" key="6">
    <source>
        <dbReference type="RuleBase" id="RU363076"/>
    </source>
</evidence>
<proteinExistence type="inferred from homology"/>
<dbReference type="AlphaFoldDB" id="A0AAU7F6I6"/>
<name>A0AAU7F6I6_9NEIS</name>
<accession>A0AAU7F6I6</accession>
<dbReference type="GO" id="GO:0005886">
    <property type="term" value="C:plasma membrane"/>
    <property type="evidence" value="ECO:0007669"/>
    <property type="project" value="UniProtKB-SubCell"/>
</dbReference>
<evidence type="ECO:0000256" key="5">
    <source>
        <dbReference type="ARBA" id="ARBA00023136"/>
    </source>
</evidence>
<dbReference type="InterPro" id="IPR045214">
    <property type="entry name" value="Surf1/Surf4"/>
</dbReference>
<keyword evidence="5 6" id="KW-0472">Membrane</keyword>
<dbReference type="EMBL" id="CP157355">
    <property type="protein sequence ID" value="XBL99219.1"/>
    <property type="molecule type" value="Genomic_DNA"/>
</dbReference>